<feature type="transmembrane region" description="Helical" evidence="5">
    <location>
        <begin position="54"/>
        <end position="80"/>
    </location>
</feature>
<reference evidence="7" key="2">
    <citation type="submission" date="2022-10" db="EMBL/GenBank/DDBJ databases">
        <authorList>
            <consortium name="ENA_rothamsted_submissions"/>
            <consortium name="culmorum"/>
            <person name="King R."/>
        </authorList>
    </citation>
    <scope>NUCLEOTIDE SEQUENCE</scope>
</reference>
<sequence length="489" mass="55303">MILKNPVYPPGHTEHQDDGHKKLSVFFAALCIIDLFGVFPIVTLPKSLISCGVYAFPLILFVFSLQIYTAVVLGRCWVIAEKLDPRILRKNRYPYAAIAEFSYGTGMRIFVTVLLDLTVFGAGIPNLLVASQNLQLLGLRISNDSFNFSFCYFLLIIGLFLSPLMWLGSPKNMRFLASISVCICTSVAVMTWICVYWETDDPAVTPIEEFDPKHPPWMNLLKAYGIIAFQFDIHPMLLTIQVDMQDKTKIGRAVFSGIVFTCMLSLITTFMVFYTYEQSIASNVLESLPKSWTLYVIILLVTLQLCLSSAVGNSALFQHIEDLLGIQRHFNIGRCIVRSILVWLAVFLGELIPKFDLVMGVIGGTLTGPLIFILPPLFYTKLLQLEKIHDEEMRILMLEEYMNDEDPLIKLPKYGAIAEFHSTSDESLASRCQEGIMKLLRSECTLSIVVIVFGILATLTSTFFNMKDFQNFSFWSPCIRVFTEDTQQP</sequence>
<proteinExistence type="predicted"/>
<keyword evidence="3 5" id="KW-1133">Transmembrane helix</keyword>
<feature type="transmembrane region" description="Helical" evidence="5">
    <location>
        <begin position="335"/>
        <end position="352"/>
    </location>
</feature>
<feature type="transmembrane region" description="Helical" evidence="5">
    <location>
        <begin position="444"/>
        <end position="464"/>
    </location>
</feature>
<gene>
    <name evidence="7" type="ORF">CHIRRI_LOCUS9403</name>
</gene>
<dbReference type="AlphaFoldDB" id="A0A9N9S0X4"/>
<feature type="transmembrane region" description="Helical" evidence="5">
    <location>
        <begin position="101"/>
        <end position="125"/>
    </location>
</feature>
<dbReference type="EMBL" id="OU895879">
    <property type="protein sequence ID" value="CAG9806548.1"/>
    <property type="molecule type" value="Genomic_DNA"/>
</dbReference>
<keyword evidence="4 5" id="KW-0472">Membrane</keyword>
<evidence type="ECO:0000256" key="1">
    <source>
        <dbReference type="ARBA" id="ARBA00004141"/>
    </source>
</evidence>
<name>A0A9N9S0X4_9DIPT</name>
<keyword evidence="8" id="KW-1185">Reference proteome</keyword>
<dbReference type="GO" id="GO:0015179">
    <property type="term" value="F:L-amino acid transmembrane transporter activity"/>
    <property type="evidence" value="ECO:0007669"/>
    <property type="project" value="TreeGrafter"/>
</dbReference>
<feature type="transmembrane region" description="Helical" evidence="5">
    <location>
        <begin position="250"/>
        <end position="274"/>
    </location>
</feature>
<accession>A0A9N9S0X4</accession>
<dbReference type="OrthoDB" id="422187at2759"/>
<reference evidence="7" key="1">
    <citation type="submission" date="2022-01" db="EMBL/GenBank/DDBJ databases">
        <authorList>
            <person name="King R."/>
        </authorList>
    </citation>
    <scope>NUCLEOTIDE SEQUENCE</scope>
</reference>
<dbReference type="PANTHER" id="PTHR22950">
    <property type="entry name" value="AMINO ACID TRANSPORTER"/>
    <property type="match status" value="1"/>
</dbReference>
<protein>
    <recommendedName>
        <fullName evidence="6">Amino acid transporter transmembrane domain-containing protein</fullName>
    </recommendedName>
</protein>
<evidence type="ECO:0000256" key="5">
    <source>
        <dbReference type="SAM" id="Phobius"/>
    </source>
</evidence>
<feature type="transmembrane region" description="Helical" evidence="5">
    <location>
        <begin position="358"/>
        <end position="379"/>
    </location>
</feature>
<dbReference type="Proteomes" id="UP001153620">
    <property type="component" value="Chromosome 3"/>
</dbReference>
<dbReference type="Pfam" id="PF01490">
    <property type="entry name" value="Aa_trans"/>
    <property type="match status" value="1"/>
</dbReference>
<dbReference type="GO" id="GO:0005774">
    <property type="term" value="C:vacuolar membrane"/>
    <property type="evidence" value="ECO:0007669"/>
    <property type="project" value="TreeGrafter"/>
</dbReference>
<evidence type="ECO:0000313" key="8">
    <source>
        <dbReference type="Proteomes" id="UP001153620"/>
    </source>
</evidence>
<evidence type="ECO:0000256" key="4">
    <source>
        <dbReference type="ARBA" id="ARBA00023136"/>
    </source>
</evidence>
<evidence type="ECO:0000256" key="2">
    <source>
        <dbReference type="ARBA" id="ARBA00022692"/>
    </source>
</evidence>
<feature type="transmembrane region" description="Helical" evidence="5">
    <location>
        <begin position="145"/>
        <end position="168"/>
    </location>
</feature>
<feature type="transmembrane region" description="Helical" evidence="5">
    <location>
        <begin position="217"/>
        <end position="238"/>
    </location>
</feature>
<dbReference type="InterPro" id="IPR013057">
    <property type="entry name" value="AA_transpt_TM"/>
</dbReference>
<comment type="subcellular location">
    <subcellularLocation>
        <location evidence="1">Membrane</location>
        <topology evidence="1">Multi-pass membrane protein</topology>
    </subcellularLocation>
</comment>
<feature type="transmembrane region" description="Helical" evidence="5">
    <location>
        <begin position="23"/>
        <end position="42"/>
    </location>
</feature>
<feature type="domain" description="Amino acid transporter transmembrane" evidence="6">
    <location>
        <begin position="41"/>
        <end position="396"/>
    </location>
</feature>
<feature type="transmembrane region" description="Helical" evidence="5">
    <location>
        <begin position="175"/>
        <end position="197"/>
    </location>
</feature>
<evidence type="ECO:0000313" key="7">
    <source>
        <dbReference type="EMBL" id="CAG9806548.1"/>
    </source>
</evidence>
<keyword evidence="2 5" id="KW-0812">Transmembrane</keyword>
<organism evidence="7 8">
    <name type="scientific">Chironomus riparius</name>
    <dbReference type="NCBI Taxonomy" id="315576"/>
    <lineage>
        <taxon>Eukaryota</taxon>
        <taxon>Metazoa</taxon>
        <taxon>Ecdysozoa</taxon>
        <taxon>Arthropoda</taxon>
        <taxon>Hexapoda</taxon>
        <taxon>Insecta</taxon>
        <taxon>Pterygota</taxon>
        <taxon>Neoptera</taxon>
        <taxon>Endopterygota</taxon>
        <taxon>Diptera</taxon>
        <taxon>Nematocera</taxon>
        <taxon>Chironomoidea</taxon>
        <taxon>Chironomidae</taxon>
        <taxon>Chironominae</taxon>
        <taxon>Chironomus</taxon>
    </lineage>
</organism>
<evidence type="ECO:0000256" key="3">
    <source>
        <dbReference type="ARBA" id="ARBA00022989"/>
    </source>
</evidence>
<feature type="transmembrane region" description="Helical" evidence="5">
    <location>
        <begin position="294"/>
        <end position="315"/>
    </location>
</feature>
<dbReference type="PANTHER" id="PTHR22950:SF703">
    <property type="entry name" value="AMINO ACID TRANSPORTER TRANSMEMBRANE DOMAIN-CONTAINING PROTEIN"/>
    <property type="match status" value="1"/>
</dbReference>
<evidence type="ECO:0000259" key="6">
    <source>
        <dbReference type="Pfam" id="PF01490"/>
    </source>
</evidence>